<dbReference type="Proteomes" id="UP001496720">
    <property type="component" value="Unassembled WGS sequence"/>
</dbReference>
<dbReference type="EMBL" id="JBEOZY010000005">
    <property type="protein sequence ID" value="MER6164373.1"/>
    <property type="molecule type" value="Genomic_DNA"/>
</dbReference>
<accession>A0ABV1SS12</accession>
<evidence type="ECO:0000313" key="2">
    <source>
        <dbReference type="Proteomes" id="UP001496720"/>
    </source>
</evidence>
<name>A0ABV1SS12_9ACTN</name>
<reference evidence="1 2" key="1">
    <citation type="submission" date="2024-06" db="EMBL/GenBank/DDBJ databases">
        <title>The Natural Products Discovery Center: Release of the First 8490 Sequenced Strains for Exploring Actinobacteria Biosynthetic Diversity.</title>
        <authorList>
            <person name="Kalkreuter E."/>
            <person name="Kautsar S.A."/>
            <person name="Yang D."/>
            <person name="Bader C.D."/>
            <person name="Teijaro C.N."/>
            <person name="Fluegel L."/>
            <person name="Davis C.M."/>
            <person name="Simpson J.R."/>
            <person name="Lauterbach L."/>
            <person name="Steele A.D."/>
            <person name="Gui C."/>
            <person name="Meng S."/>
            <person name="Li G."/>
            <person name="Viehrig K."/>
            <person name="Ye F."/>
            <person name="Su P."/>
            <person name="Kiefer A.F."/>
            <person name="Nichols A."/>
            <person name="Cepeda A.J."/>
            <person name="Yan W."/>
            <person name="Fan B."/>
            <person name="Jiang Y."/>
            <person name="Adhikari A."/>
            <person name="Zheng C.-J."/>
            <person name="Schuster L."/>
            <person name="Cowan T.M."/>
            <person name="Smanski M.J."/>
            <person name="Chevrette M.G."/>
            <person name="De Carvalho L.P.S."/>
            <person name="Shen B."/>
        </authorList>
    </citation>
    <scope>NUCLEOTIDE SEQUENCE [LARGE SCALE GENOMIC DNA]</scope>
    <source>
        <strain evidence="1 2">NPDC001615</strain>
    </source>
</reference>
<evidence type="ECO:0000313" key="1">
    <source>
        <dbReference type="EMBL" id="MER6164373.1"/>
    </source>
</evidence>
<organism evidence="1 2">
    <name type="scientific">Streptomyces violaceorubidus</name>
    <dbReference type="NCBI Taxonomy" id="284042"/>
    <lineage>
        <taxon>Bacteria</taxon>
        <taxon>Bacillati</taxon>
        <taxon>Actinomycetota</taxon>
        <taxon>Actinomycetes</taxon>
        <taxon>Kitasatosporales</taxon>
        <taxon>Streptomycetaceae</taxon>
        <taxon>Streptomyces</taxon>
    </lineage>
</organism>
<dbReference type="RefSeq" id="WP_352146368.1">
    <property type="nucleotide sequence ID" value="NZ_JBEOZY010000005.1"/>
</dbReference>
<comment type="caution">
    <text evidence="1">The sequence shown here is derived from an EMBL/GenBank/DDBJ whole genome shotgun (WGS) entry which is preliminary data.</text>
</comment>
<gene>
    <name evidence="1" type="ORF">ABT188_07230</name>
</gene>
<proteinExistence type="predicted"/>
<protein>
    <submittedName>
        <fullName evidence="1">Uncharacterized protein</fullName>
    </submittedName>
</protein>
<sequence length="150" mass="16449">MNSPDVSWSYTGFHMFRQWLAVAEGFTLGEMRGFGGDREWSSVSTALTPLLDHPDDDGSLTAAQCAAMLPRLEAIIDQLGPEEGDLVLQRRVDDARELVTVMKHCLVRALISSSADCRKRFPGGDTCSYGTALPAVSPSLERRFSQARVT</sequence>
<keyword evidence="2" id="KW-1185">Reference proteome</keyword>